<dbReference type="Proteomes" id="UP000886653">
    <property type="component" value="Unassembled WGS sequence"/>
</dbReference>
<protein>
    <recommendedName>
        <fullName evidence="3">Transposase</fullName>
    </recommendedName>
</protein>
<keyword evidence="2" id="KW-1185">Reference proteome</keyword>
<comment type="caution">
    <text evidence="1">The sequence shown here is derived from an EMBL/GenBank/DDBJ whole genome shotgun (WGS) entry which is preliminary data.</text>
</comment>
<dbReference type="PANTHER" id="PTHR46564:SF1">
    <property type="entry name" value="TRANSPOSASE"/>
    <property type="match status" value="1"/>
</dbReference>
<dbReference type="SUPFAM" id="SSF46689">
    <property type="entry name" value="Homeodomain-like"/>
    <property type="match status" value="1"/>
</dbReference>
<name>A0A9P6N865_9BASI</name>
<evidence type="ECO:0008006" key="3">
    <source>
        <dbReference type="Google" id="ProtNLM"/>
    </source>
</evidence>
<dbReference type="OrthoDB" id="2506496at2759"/>
<dbReference type="InterPro" id="IPR009057">
    <property type="entry name" value="Homeodomain-like_sf"/>
</dbReference>
<proteinExistence type="predicted"/>
<sequence>MVEPKYSHDIKLMTVWWLLSGRSLEEINELLGFDDQLILLSSLHRWLKLFLETHDVVVNLELYLHQGIERKLNDDQRNFVLDALKIDPTLYLDKLVAALLEGYGLGISTTTLATKLNYCLKWTRKKVQTVHPNQELAA</sequence>
<dbReference type="EMBL" id="MU167419">
    <property type="protein sequence ID" value="KAG0140802.1"/>
    <property type="molecule type" value="Genomic_DNA"/>
</dbReference>
<gene>
    <name evidence="1" type="ORF">CROQUDRAFT_689033</name>
</gene>
<evidence type="ECO:0000313" key="1">
    <source>
        <dbReference type="EMBL" id="KAG0140802.1"/>
    </source>
</evidence>
<organism evidence="1 2">
    <name type="scientific">Cronartium quercuum f. sp. fusiforme G11</name>
    <dbReference type="NCBI Taxonomy" id="708437"/>
    <lineage>
        <taxon>Eukaryota</taxon>
        <taxon>Fungi</taxon>
        <taxon>Dikarya</taxon>
        <taxon>Basidiomycota</taxon>
        <taxon>Pucciniomycotina</taxon>
        <taxon>Pucciniomycetes</taxon>
        <taxon>Pucciniales</taxon>
        <taxon>Coleosporiaceae</taxon>
        <taxon>Cronartium</taxon>
    </lineage>
</organism>
<dbReference type="AlphaFoldDB" id="A0A9P6N865"/>
<dbReference type="PANTHER" id="PTHR46564">
    <property type="entry name" value="TRANSPOSASE"/>
    <property type="match status" value="1"/>
</dbReference>
<evidence type="ECO:0000313" key="2">
    <source>
        <dbReference type="Proteomes" id="UP000886653"/>
    </source>
</evidence>
<reference evidence="1" key="1">
    <citation type="submission" date="2013-11" db="EMBL/GenBank/DDBJ databases">
        <title>Genome sequence of the fusiform rust pathogen reveals effectors for host alternation and coevolution with pine.</title>
        <authorList>
            <consortium name="DOE Joint Genome Institute"/>
            <person name="Smith K."/>
            <person name="Pendleton A."/>
            <person name="Kubisiak T."/>
            <person name="Anderson C."/>
            <person name="Salamov A."/>
            <person name="Aerts A."/>
            <person name="Riley R."/>
            <person name="Clum A."/>
            <person name="Lindquist E."/>
            <person name="Ence D."/>
            <person name="Campbell M."/>
            <person name="Kronenberg Z."/>
            <person name="Feau N."/>
            <person name="Dhillon B."/>
            <person name="Hamelin R."/>
            <person name="Burleigh J."/>
            <person name="Smith J."/>
            <person name="Yandell M."/>
            <person name="Nelson C."/>
            <person name="Grigoriev I."/>
            <person name="Davis J."/>
        </authorList>
    </citation>
    <scope>NUCLEOTIDE SEQUENCE</scope>
    <source>
        <strain evidence="1">G11</strain>
    </source>
</reference>
<accession>A0A9P6N865</accession>